<dbReference type="Proteomes" id="UP000325598">
    <property type="component" value="Unassembled WGS sequence"/>
</dbReference>
<gene>
    <name evidence="1" type="ORF">San01_71270</name>
</gene>
<protein>
    <submittedName>
        <fullName evidence="1">Uncharacterized protein</fullName>
    </submittedName>
</protein>
<accession>A0A5J4LSS6</accession>
<evidence type="ECO:0000313" key="2">
    <source>
        <dbReference type="Proteomes" id="UP000325598"/>
    </source>
</evidence>
<keyword evidence="2" id="KW-1185">Reference proteome</keyword>
<evidence type="ECO:0000313" key="1">
    <source>
        <dbReference type="EMBL" id="GES34639.1"/>
    </source>
</evidence>
<organism evidence="1 2">
    <name type="scientific">Streptomyces angustmyceticus</name>
    <dbReference type="NCBI Taxonomy" id="285578"/>
    <lineage>
        <taxon>Bacteria</taxon>
        <taxon>Bacillati</taxon>
        <taxon>Actinomycetota</taxon>
        <taxon>Actinomycetes</taxon>
        <taxon>Kitasatosporales</taxon>
        <taxon>Streptomycetaceae</taxon>
        <taxon>Streptomyces</taxon>
    </lineage>
</organism>
<dbReference type="AlphaFoldDB" id="A0A5J4LSS6"/>
<dbReference type="EMBL" id="BLAG01000033">
    <property type="protein sequence ID" value="GES34639.1"/>
    <property type="molecule type" value="Genomic_DNA"/>
</dbReference>
<sequence length="72" mass="7513">MTGQQRQTDRESLVGQMLGPGAYGLGGAGEAVAHEDADLSAVTAERLGSGKERHRGTPIDEGAWRVTSGYAK</sequence>
<reference evidence="1 2" key="1">
    <citation type="submission" date="2019-10" db="EMBL/GenBank/DDBJ databases">
        <title>Whole genome shotgun sequence of Streptomyces angustmyceticus NBRC 3934.</title>
        <authorList>
            <person name="Hosoyama A."/>
            <person name="Ichikawa N."/>
            <person name="Kimura A."/>
            <person name="Kitahashi Y."/>
            <person name="Komaki H."/>
            <person name="Uohara A."/>
        </authorList>
    </citation>
    <scope>NUCLEOTIDE SEQUENCE [LARGE SCALE GENOMIC DNA]</scope>
    <source>
        <strain evidence="1 2">NBRC 3934</strain>
    </source>
</reference>
<comment type="caution">
    <text evidence="1">The sequence shown here is derived from an EMBL/GenBank/DDBJ whole genome shotgun (WGS) entry which is preliminary data.</text>
</comment>
<name>A0A5J4LSS6_9ACTN</name>
<proteinExistence type="predicted"/>